<evidence type="ECO:0000313" key="2">
    <source>
        <dbReference type="Proteomes" id="UP000006718"/>
    </source>
</evidence>
<name>A0A5F7ZD06_MACMU</name>
<protein>
    <submittedName>
        <fullName evidence="1">Uncharacterized protein</fullName>
    </submittedName>
</protein>
<reference evidence="1" key="3">
    <citation type="submission" date="2025-08" db="UniProtKB">
        <authorList>
            <consortium name="Ensembl"/>
        </authorList>
    </citation>
    <scope>IDENTIFICATION</scope>
    <source>
        <strain evidence="1">17573</strain>
    </source>
</reference>
<dbReference type="Ensembl" id="ENSMMUT00000094214.1">
    <property type="protein sequence ID" value="ENSMMUP00000063063.1"/>
    <property type="gene ID" value="ENSMMUG00000061540.1"/>
</dbReference>
<dbReference type="GeneTree" id="ENSGT01120000271815"/>
<dbReference type="InParanoid" id="A0A5F7ZD06"/>
<organism evidence="1 2">
    <name type="scientific">Macaca mulatta</name>
    <name type="common">Rhesus macaque</name>
    <dbReference type="NCBI Taxonomy" id="9544"/>
    <lineage>
        <taxon>Eukaryota</taxon>
        <taxon>Metazoa</taxon>
        <taxon>Chordata</taxon>
        <taxon>Craniata</taxon>
        <taxon>Vertebrata</taxon>
        <taxon>Euteleostomi</taxon>
        <taxon>Mammalia</taxon>
        <taxon>Eutheria</taxon>
        <taxon>Euarchontoglires</taxon>
        <taxon>Primates</taxon>
        <taxon>Haplorrhini</taxon>
        <taxon>Catarrhini</taxon>
        <taxon>Cercopithecidae</taxon>
        <taxon>Cercopithecinae</taxon>
        <taxon>Macaca</taxon>
    </lineage>
</organism>
<proteinExistence type="predicted"/>
<dbReference type="VEuPathDB" id="HostDB:ENSMMUG00000061540"/>
<dbReference type="PANTHER" id="PTHR12138">
    <property type="entry name" value="PRIMATE-EXPANDED PROTEIN FAMILY"/>
    <property type="match status" value="1"/>
</dbReference>
<dbReference type="PANTHER" id="PTHR12138:SF151">
    <property type="entry name" value="SECRETED PROTEIN"/>
    <property type="match status" value="1"/>
</dbReference>
<reference evidence="2" key="1">
    <citation type="journal article" date="2007" name="Science">
        <title>Evolutionary and biomedical insights from the rhesus macaque genome.</title>
        <authorList>
            <person name="Gibbs R.A."/>
            <person name="Rogers J."/>
            <person name="Katze M.G."/>
            <person name="Bumgarner R."/>
            <person name="Weinstock G.M."/>
            <person name="Mardis E.R."/>
            <person name="Remington K.A."/>
            <person name="Strausberg R.L."/>
            <person name="Venter J.C."/>
            <person name="Wilson R.K."/>
            <person name="Batzer M.A."/>
            <person name="Bustamante C.D."/>
            <person name="Eichler E.E."/>
            <person name="Hahn M.W."/>
            <person name="Hardison R.C."/>
            <person name="Makova K.D."/>
            <person name="Miller W."/>
            <person name="Milosavljevic A."/>
            <person name="Palermo R.E."/>
            <person name="Siepel A."/>
            <person name="Sikela J.M."/>
            <person name="Attaway T."/>
            <person name="Bell S."/>
            <person name="Bernard K.E."/>
            <person name="Buhay C.J."/>
            <person name="Chandrabose M.N."/>
            <person name="Dao M."/>
            <person name="Davis C."/>
            <person name="Delehaunty K.D."/>
            <person name="Ding Y."/>
            <person name="Dinh H.H."/>
            <person name="Dugan-Rocha S."/>
            <person name="Fulton L.A."/>
            <person name="Gabisi R.A."/>
            <person name="Garner T.T."/>
            <person name="Godfrey J."/>
            <person name="Hawes A.C."/>
            <person name="Hernandez J."/>
            <person name="Hines S."/>
            <person name="Holder M."/>
            <person name="Hume J."/>
            <person name="Jhangiani S.N."/>
            <person name="Joshi V."/>
            <person name="Khan Z.M."/>
            <person name="Kirkness E.F."/>
            <person name="Cree A."/>
            <person name="Fowler R.G."/>
            <person name="Lee S."/>
            <person name="Lewis L.R."/>
            <person name="Li Z."/>
            <person name="Liu Y.-S."/>
            <person name="Moore S.M."/>
            <person name="Muzny D."/>
            <person name="Nazareth L.V."/>
            <person name="Ngo D.N."/>
            <person name="Okwuonu G.O."/>
            <person name="Pai G."/>
            <person name="Parker D."/>
            <person name="Paul H.A."/>
            <person name="Pfannkoch C."/>
            <person name="Pohl C.S."/>
            <person name="Rogers Y.-H.C."/>
            <person name="Ruiz S.J."/>
            <person name="Sabo A."/>
            <person name="Santibanez J."/>
            <person name="Schneider B.W."/>
            <person name="Smith S.M."/>
            <person name="Sodergren E."/>
            <person name="Svatek A.F."/>
            <person name="Utterback T.R."/>
            <person name="Vattathil S."/>
            <person name="Warren W."/>
            <person name="White C.S."/>
            <person name="Chinwalla A.T."/>
            <person name="Feng Y."/>
            <person name="Halpern A.L."/>
            <person name="Hillier L.W."/>
            <person name="Huang X."/>
            <person name="Minx P."/>
            <person name="Nelson J.O."/>
            <person name="Pepin K.H."/>
            <person name="Qin X."/>
            <person name="Sutton G.G."/>
            <person name="Venter E."/>
            <person name="Walenz B.P."/>
            <person name="Wallis J.W."/>
            <person name="Worley K.C."/>
            <person name="Yang S.-P."/>
            <person name="Jones S.M."/>
            <person name="Marra M.A."/>
            <person name="Rocchi M."/>
            <person name="Schein J.E."/>
            <person name="Baertsch R."/>
            <person name="Clarke L."/>
            <person name="Csuros M."/>
            <person name="Glasscock J."/>
            <person name="Harris R.A."/>
            <person name="Havlak P."/>
            <person name="Jackson A.R."/>
            <person name="Jiang H."/>
            <person name="Liu Y."/>
            <person name="Messina D.N."/>
            <person name="Shen Y."/>
            <person name="Song H.X.-Z."/>
            <person name="Wylie T."/>
            <person name="Zhang L."/>
            <person name="Birney E."/>
            <person name="Han K."/>
            <person name="Konkel M.K."/>
            <person name="Lee J."/>
            <person name="Smit A.F.A."/>
            <person name="Ullmer B."/>
            <person name="Wang H."/>
            <person name="Xing J."/>
            <person name="Burhans R."/>
            <person name="Cheng Z."/>
            <person name="Karro J.E."/>
            <person name="Ma J."/>
            <person name="Raney B."/>
            <person name="She X."/>
            <person name="Cox M.J."/>
            <person name="Demuth J.P."/>
            <person name="Dumas L.J."/>
            <person name="Han S.-G."/>
            <person name="Hopkins J."/>
            <person name="Karimpour-Fard A."/>
            <person name="Kim Y.H."/>
            <person name="Pollack J.R."/>
            <person name="Vinar T."/>
            <person name="Addo-Quaye C."/>
            <person name="Degenhardt J."/>
            <person name="Denby A."/>
            <person name="Hubisz M.J."/>
            <person name="Indap A."/>
            <person name="Kosiol C."/>
            <person name="Lahn B.T."/>
            <person name="Lawson H.A."/>
            <person name="Marklein A."/>
            <person name="Nielsen R."/>
            <person name="Vallender E.J."/>
            <person name="Clark A.G."/>
            <person name="Ferguson B."/>
            <person name="Hernandez R.D."/>
            <person name="Hirani K."/>
            <person name="Kehrer-Sawatzki H."/>
            <person name="Kolb J."/>
            <person name="Patil S."/>
            <person name="Pu L.-L."/>
            <person name="Ren Y."/>
            <person name="Smith D.G."/>
            <person name="Wheeler D.A."/>
            <person name="Schenck I."/>
            <person name="Ball E.V."/>
            <person name="Chen R."/>
            <person name="Cooper D.N."/>
            <person name="Giardine B."/>
            <person name="Hsu F."/>
            <person name="Kent W.J."/>
            <person name="Lesk A."/>
            <person name="Nelson D.L."/>
            <person name="O'brien W.E."/>
            <person name="Pruefer K."/>
            <person name="Stenson P.D."/>
            <person name="Wallace J.C."/>
            <person name="Ke H."/>
            <person name="Liu X.-M."/>
            <person name="Wang P."/>
            <person name="Xiang A.P."/>
            <person name="Yang F."/>
            <person name="Barber G.P."/>
            <person name="Haussler D."/>
            <person name="Karolchik D."/>
            <person name="Kern A.D."/>
            <person name="Kuhn R.M."/>
            <person name="Smith K.E."/>
            <person name="Zwieg A.S."/>
        </authorList>
    </citation>
    <scope>NUCLEOTIDE SEQUENCE [LARGE SCALE GENOMIC DNA]</scope>
    <source>
        <strain evidence="2">17573</strain>
    </source>
</reference>
<reference evidence="1" key="4">
    <citation type="submission" date="2025-09" db="UniProtKB">
        <authorList>
            <consortium name="Ensembl"/>
        </authorList>
    </citation>
    <scope>IDENTIFICATION</scope>
    <source>
        <strain evidence="1">17573</strain>
    </source>
</reference>
<evidence type="ECO:0000313" key="1">
    <source>
        <dbReference type="Ensembl" id="ENSMMUP00000063063.1"/>
    </source>
</evidence>
<accession>A0A5F7ZD06</accession>
<keyword evidence="2" id="KW-1185">Reference proteome</keyword>
<dbReference type="PRINTS" id="PR02045">
    <property type="entry name" value="F138DOMAIN"/>
</dbReference>
<reference evidence="1" key="2">
    <citation type="submission" date="2019-01" db="EMBL/GenBank/DDBJ databases">
        <authorList>
            <person name="Graves T."/>
            <person name="Eichler E.E."/>
            <person name="Wilson R.K."/>
        </authorList>
    </citation>
    <scope>NUCLEOTIDE SEQUENCE [LARGE SCALE GENOMIC DNA]</scope>
    <source>
        <strain evidence="1">17573</strain>
    </source>
</reference>
<sequence length="104" mass="11386">DGIILLPRLECSGVILPHCNFCFLGSSDSPASASQVAGIRGTPHHTWLIFVFLVETRFHHVGQAGCLKLLTSGDPHPLASQSTGITDFSHCAQPVYLFIFFFRM</sequence>
<dbReference type="AlphaFoldDB" id="A0A5F7ZD06"/>
<dbReference type="Proteomes" id="UP000006718">
    <property type="component" value="Chromosome 18"/>
</dbReference>